<comment type="caution">
    <text evidence="2">The sequence shown here is derived from an EMBL/GenBank/DDBJ whole genome shotgun (WGS) entry which is preliminary data.</text>
</comment>
<evidence type="ECO:0000313" key="3">
    <source>
        <dbReference type="Proteomes" id="UP000295621"/>
    </source>
</evidence>
<dbReference type="OrthoDB" id="5165007at2"/>
<dbReference type="InterPro" id="IPR036278">
    <property type="entry name" value="Sialidase_sf"/>
</dbReference>
<dbReference type="InterPro" id="IPR000421">
    <property type="entry name" value="FA58C"/>
</dbReference>
<dbReference type="RefSeq" id="WP_131985544.1">
    <property type="nucleotide sequence ID" value="NZ_SMKL01000048.1"/>
</dbReference>
<dbReference type="AlphaFoldDB" id="A0A4R4RHT9"/>
<name>A0A4R4RHT9_9ACTN</name>
<dbReference type="SUPFAM" id="SSF49785">
    <property type="entry name" value="Galactose-binding domain-like"/>
    <property type="match status" value="1"/>
</dbReference>
<evidence type="ECO:0000313" key="2">
    <source>
        <dbReference type="EMBL" id="TDC48940.1"/>
    </source>
</evidence>
<evidence type="ECO:0000259" key="1">
    <source>
        <dbReference type="PROSITE" id="PS50022"/>
    </source>
</evidence>
<reference evidence="2 3" key="1">
    <citation type="submission" date="2019-02" db="EMBL/GenBank/DDBJ databases">
        <title>Draft genome sequences of novel Actinobacteria.</title>
        <authorList>
            <person name="Sahin N."/>
            <person name="Ay H."/>
            <person name="Saygin H."/>
        </authorList>
    </citation>
    <scope>NUCLEOTIDE SEQUENCE [LARGE SCALE GENOMIC DNA]</scope>
    <source>
        <strain evidence="2 3">KC603</strain>
    </source>
</reference>
<dbReference type="EMBL" id="SMKL01000048">
    <property type="protein sequence ID" value="TDC48940.1"/>
    <property type="molecule type" value="Genomic_DNA"/>
</dbReference>
<dbReference type="CDD" id="cd15482">
    <property type="entry name" value="Sialidase_non-viral"/>
    <property type="match status" value="1"/>
</dbReference>
<dbReference type="PROSITE" id="PS50022">
    <property type="entry name" value="FA58C_3"/>
    <property type="match status" value="1"/>
</dbReference>
<dbReference type="Proteomes" id="UP000295621">
    <property type="component" value="Unassembled WGS sequence"/>
</dbReference>
<keyword evidence="3" id="KW-1185">Reference proteome</keyword>
<dbReference type="Gene3D" id="2.60.120.260">
    <property type="entry name" value="Galactose-binding domain-like"/>
    <property type="match status" value="1"/>
</dbReference>
<organism evidence="2 3">
    <name type="scientific">Jiangella ureilytica</name>
    <dbReference type="NCBI Taxonomy" id="2530374"/>
    <lineage>
        <taxon>Bacteria</taxon>
        <taxon>Bacillati</taxon>
        <taxon>Actinomycetota</taxon>
        <taxon>Actinomycetes</taxon>
        <taxon>Jiangellales</taxon>
        <taxon>Jiangellaceae</taxon>
        <taxon>Jiangella</taxon>
    </lineage>
</organism>
<accession>A0A4R4RHT9</accession>
<proteinExistence type="predicted"/>
<dbReference type="SUPFAM" id="SSF50939">
    <property type="entry name" value="Sialidases"/>
    <property type="match status" value="1"/>
</dbReference>
<dbReference type="Pfam" id="PF13088">
    <property type="entry name" value="BNR_2"/>
    <property type="match status" value="1"/>
</dbReference>
<protein>
    <recommendedName>
        <fullName evidence="1">F5/8 type C domain-containing protein</fullName>
    </recommendedName>
</protein>
<dbReference type="InterPro" id="IPR011040">
    <property type="entry name" value="Sialidase"/>
</dbReference>
<gene>
    <name evidence="2" type="ORF">E1212_19625</name>
</gene>
<dbReference type="Gene3D" id="2.120.10.10">
    <property type="match status" value="1"/>
</dbReference>
<sequence>MSWFRRTPRTPRPHRSAGGHWGLGALALALLAVGIVIGSVLTPGSSGPATAAPPQLVDGAPGDEPSLSAGAMWYPWAPGPGELGANPRAFSIDHVMDGRTVKKVVASWNRNEDSPNAPLVNTRAVGEENGQIFVPYEALPSEYTMAATVRLRDGSVLTSSFVPKSVTPPAPTHRITFPMARSTDLATSWTTWDAPLIENKWRLNWYRVHQDLIELADGTLLLGGYGHGTINGVTKEYSLVFESSDGGQTFRQRSAVNAGSQYGTNELGMARTSDGRLIAVMRGSETVARPPSMPMTVSFSGDDGLTWAPLQPYVPPEGMPNNGIMPKIVLQPNGQLLLAYGRPDNNVVVSRDGTGRTWDAGQVVFSRHPGDDPLRRWMGSSGNMDLVPLSSGASLAFGDTCHNIWWCREYGHDNKVWTRKVDAVTPGVGKVDLATKVQAGTVTLSGTVVAADERFAEQRIEGAVDGSSEYRAAARLAGTPSLTVELDQVYTLERIGLMMSRGEPNSARVQVSEDGRRWSRPVVDTGVRTDYAMTYTDIEPVRAKYVRINQGSGGAPLTAVTELELFAADLLTFENDAVTSVPRTLKDTRYAFVVDTIIPGFDHSRAHMALVDADQGARAAATFPASRPAGTQHISFGYEGYGYGSGALWDILGTNADGEEVTAFRLHFAPDWTANAMKVRAWDGDSWVDVGSVGPVPANRTWMSVTIDSTGSETTVSLNGTVMGTTSLALADVEEFTGFRAETGLLPEDVGNMEHSYDDVLIRPLD</sequence>
<dbReference type="Pfam" id="PF00754">
    <property type="entry name" value="F5_F8_type_C"/>
    <property type="match status" value="1"/>
</dbReference>
<feature type="domain" description="F5/8 type C" evidence="1">
    <location>
        <begin position="423"/>
        <end position="568"/>
    </location>
</feature>
<dbReference type="InterPro" id="IPR008979">
    <property type="entry name" value="Galactose-bd-like_sf"/>
</dbReference>